<feature type="binding site" evidence="12">
    <location>
        <position position="134"/>
    </location>
    <ligand>
        <name>5-phospho-alpha-D-ribose 1-diphosphate</name>
        <dbReference type="ChEBI" id="CHEBI:58017"/>
    </ligand>
</feature>
<comment type="pathway">
    <text evidence="1 12">Amino-acid biosynthesis; L-tryptophan biosynthesis; L-tryptophan from chorismate: step 2/5.</text>
</comment>
<dbReference type="GO" id="GO:0004048">
    <property type="term" value="F:anthranilate phosphoribosyltransferase activity"/>
    <property type="evidence" value="ECO:0007669"/>
    <property type="project" value="UniProtKB-UniRule"/>
</dbReference>
<dbReference type="FunFam" id="3.40.1030.10:FF:000002">
    <property type="entry name" value="Anthranilate phosphoribosyltransferase"/>
    <property type="match status" value="1"/>
</dbReference>
<evidence type="ECO:0000256" key="8">
    <source>
        <dbReference type="ARBA" id="ARBA00022842"/>
    </source>
</evidence>
<keyword evidence="8 12" id="KW-0460">Magnesium</keyword>
<protein>
    <recommendedName>
        <fullName evidence="12">Anthranilate phosphoribosyltransferase</fullName>
        <ecNumber evidence="12">2.4.2.18</ecNumber>
    </recommendedName>
</protein>
<sequence length="350" mass="37017">MIKKAIAKVVERIDLTEAEMIEVMDQIMSGEATPAQIAAFITALRMKGETVAEITGAARVMRDRATPIRVGKGVLDIDRDDINIDQETILDVVGTGGDGTNTFNISTTVSFVVASCGVKVAKHGNRAVSSACGSADVLESLGVNLDVTPETVEHAIRKIGIGFLFAPALHGAMKHAIGPRKEIGIRTIFNILGPLTNPAGADCQVLGVYREGLVEQLAHVLHKLGCRRGFVVHGMDGMDEITLTRETRIAEVTRAGVTVRTITPEEFGFASCPPGELRGGDAAGNARIVRGILEGERGPRRDVVLLNAAYALVAAGRATDPAEGIRLAAEAIDSGRALAKLEELIALTNE</sequence>
<dbReference type="Gene3D" id="1.20.970.10">
    <property type="entry name" value="Transferase, Pyrimidine Nucleoside Phosphorylase, Chain C"/>
    <property type="match status" value="1"/>
</dbReference>
<accession>A0A831U6I3</accession>
<dbReference type="PANTHER" id="PTHR43285">
    <property type="entry name" value="ANTHRANILATE PHOSPHORIBOSYLTRANSFERASE"/>
    <property type="match status" value="1"/>
</dbReference>
<feature type="binding site" evidence="12">
    <location>
        <position position="180"/>
    </location>
    <ligand>
        <name>anthranilate</name>
        <dbReference type="ChEBI" id="CHEBI:16567"/>
        <label>2</label>
    </ligand>
</feature>
<comment type="function">
    <text evidence="12">Catalyzes the transfer of the phosphoribosyl group of 5-phosphorylribose-1-pyrophosphate (PRPP) to anthranilate to yield N-(5'-phosphoribosyl)-anthranilate (PRA).</text>
</comment>
<dbReference type="UniPathway" id="UPA00035">
    <property type="reaction ID" value="UER00041"/>
</dbReference>
<evidence type="ECO:0000256" key="6">
    <source>
        <dbReference type="ARBA" id="ARBA00022723"/>
    </source>
</evidence>
<dbReference type="GO" id="GO:0005829">
    <property type="term" value="C:cytosol"/>
    <property type="evidence" value="ECO:0007669"/>
    <property type="project" value="TreeGrafter"/>
</dbReference>
<dbReference type="SUPFAM" id="SSF47648">
    <property type="entry name" value="Nucleoside phosphorylase/phosphoribosyltransferase N-terminal domain"/>
    <property type="match status" value="1"/>
</dbReference>
<feature type="binding site" evidence="12">
    <location>
        <begin position="104"/>
        <end position="107"/>
    </location>
    <ligand>
        <name>5-phospho-alpha-D-ribose 1-diphosphate</name>
        <dbReference type="ChEBI" id="CHEBI:58017"/>
    </ligand>
</feature>
<dbReference type="Pfam" id="PF02885">
    <property type="entry name" value="Glycos_trans_3N"/>
    <property type="match status" value="1"/>
</dbReference>
<comment type="cofactor">
    <cofactor evidence="12">
        <name>Mg(2+)</name>
        <dbReference type="ChEBI" id="CHEBI:18420"/>
    </cofactor>
    <text evidence="12">Binds 2 magnesium ions per monomer.</text>
</comment>
<evidence type="ECO:0000256" key="1">
    <source>
        <dbReference type="ARBA" id="ARBA00004907"/>
    </source>
</evidence>
<organism evidence="15">
    <name type="scientific">Geobacter metallireducens</name>
    <dbReference type="NCBI Taxonomy" id="28232"/>
    <lineage>
        <taxon>Bacteria</taxon>
        <taxon>Pseudomonadati</taxon>
        <taxon>Thermodesulfobacteriota</taxon>
        <taxon>Desulfuromonadia</taxon>
        <taxon>Geobacterales</taxon>
        <taxon>Geobacteraceae</taxon>
        <taxon>Geobacter</taxon>
    </lineage>
</organism>
<feature type="binding site" evidence="12">
    <location>
        <begin position="97"/>
        <end position="98"/>
    </location>
    <ligand>
        <name>5-phospho-alpha-D-ribose 1-diphosphate</name>
        <dbReference type="ChEBI" id="CHEBI:58017"/>
    </ligand>
</feature>
<evidence type="ECO:0000256" key="3">
    <source>
        <dbReference type="ARBA" id="ARBA00022605"/>
    </source>
</evidence>
<dbReference type="InterPro" id="IPR035902">
    <property type="entry name" value="Nuc_phospho_transferase"/>
</dbReference>
<dbReference type="PANTHER" id="PTHR43285:SF2">
    <property type="entry name" value="ANTHRANILATE PHOSPHORIBOSYLTRANSFERASE"/>
    <property type="match status" value="1"/>
</dbReference>
<feature type="binding site" evidence="12">
    <location>
        <position position="239"/>
    </location>
    <ligand>
        <name>Mg(2+)</name>
        <dbReference type="ChEBI" id="CHEBI:18420"/>
        <label>2</label>
    </ligand>
</feature>
<dbReference type="EMBL" id="DSOV01000058">
    <property type="protein sequence ID" value="HEN43293.1"/>
    <property type="molecule type" value="Genomic_DNA"/>
</dbReference>
<dbReference type="InterPro" id="IPR036320">
    <property type="entry name" value="Glycosyl_Trfase_fam3_N_dom_sf"/>
</dbReference>
<evidence type="ECO:0000313" key="15">
    <source>
        <dbReference type="EMBL" id="HEN43293.1"/>
    </source>
</evidence>
<comment type="caution">
    <text evidence="12">Lacks conserved residue(s) required for the propagation of feature annotation.</text>
</comment>
<comment type="similarity">
    <text evidence="12">Belongs to the anthranilate phosphoribosyltransferase family.</text>
</comment>
<dbReference type="InterPro" id="IPR000312">
    <property type="entry name" value="Glycosyl_Trfase_fam3"/>
</dbReference>
<dbReference type="NCBIfam" id="TIGR01245">
    <property type="entry name" value="trpD"/>
    <property type="match status" value="1"/>
</dbReference>
<dbReference type="AlphaFoldDB" id="A0A831U6I3"/>
<keyword evidence="5 12" id="KW-0808">Transferase</keyword>
<keyword evidence="4 12" id="KW-0328">Glycosyltransferase</keyword>
<gene>
    <name evidence="12 15" type="primary">trpD</name>
    <name evidence="15" type="ORF">ENQ87_13150</name>
</gene>
<dbReference type="SUPFAM" id="SSF52418">
    <property type="entry name" value="Nucleoside phosphorylase/phosphoribosyltransferase catalytic domain"/>
    <property type="match status" value="1"/>
</dbReference>
<feature type="binding site" evidence="12">
    <location>
        <position position="125"/>
    </location>
    <ligand>
        <name>anthranilate</name>
        <dbReference type="ChEBI" id="CHEBI:16567"/>
        <label>1</label>
    </ligand>
</feature>
<keyword evidence="7 12" id="KW-0822">Tryptophan biosynthesis</keyword>
<evidence type="ECO:0000256" key="12">
    <source>
        <dbReference type="HAMAP-Rule" id="MF_00211"/>
    </source>
</evidence>
<keyword evidence="3 12" id="KW-0028">Amino-acid biosynthesis</keyword>
<evidence type="ECO:0000256" key="11">
    <source>
        <dbReference type="ARBA" id="ARBA00061188"/>
    </source>
</evidence>
<evidence type="ECO:0000256" key="2">
    <source>
        <dbReference type="ARBA" id="ARBA00011738"/>
    </source>
</evidence>
<evidence type="ECO:0000256" key="7">
    <source>
        <dbReference type="ARBA" id="ARBA00022822"/>
    </source>
</evidence>
<evidence type="ECO:0000256" key="5">
    <source>
        <dbReference type="ARBA" id="ARBA00022679"/>
    </source>
</evidence>
<dbReference type="GO" id="GO:0000287">
    <property type="term" value="F:magnesium ion binding"/>
    <property type="evidence" value="ECO:0007669"/>
    <property type="project" value="UniProtKB-UniRule"/>
</dbReference>
<keyword evidence="9 12" id="KW-0057">Aromatic amino acid biosynthesis</keyword>
<feature type="binding site" evidence="12">
    <location>
        <position position="102"/>
    </location>
    <ligand>
        <name>5-phospho-alpha-D-ribose 1-diphosphate</name>
        <dbReference type="ChEBI" id="CHEBI:58017"/>
    </ligand>
</feature>
<proteinExistence type="inferred from homology"/>
<feature type="binding site" evidence="12">
    <location>
        <position position="240"/>
    </location>
    <ligand>
        <name>Mg(2+)</name>
        <dbReference type="ChEBI" id="CHEBI:18420"/>
        <label>2</label>
    </ligand>
</feature>
<evidence type="ECO:0000259" key="13">
    <source>
        <dbReference type="Pfam" id="PF00591"/>
    </source>
</evidence>
<feature type="binding site" evidence="12">
    <location>
        <position position="240"/>
    </location>
    <ligand>
        <name>Mg(2+)</name>
        <dbReference type="ChEBI" id="CHEBI:18420"/>
        <label>1</label>
    </ligand>
</feature>
<evidence type="ECO:0000259" key="14">
    <source>
        <dbReference type="Pfam" id="PF02885"/>
    </source>
</evidence>
<dbReference type="FunFam" id="1.20.970.10:FF:000006">
    <property type="entry name" value="Anthranilate phosphoribosyltransferase"/>
    <property type="match status" value="1"/>
</dbReference>
<comment type="catalytic activity">
    <reaction evidence="10 12">
        <text>N-(5-phospho-beta-D-ribosyl)anthranilate + diphosphate = 5-phospho-alpha-D-ribose 1-diphosphate + anthranilate</text>
        <dbReference type="Rhea" id="RHEA:11768"/>
        <dbReference type="ChEBI" id="CHEBI:16567"/>
        <dbReference type="ChEBI" id="CHEBI:18277"/>
        <dbReference type="ChEBI" id="CHEBI:33019"/>
        <dbReference type="ChEBI" id="CHEBI:58017"/>
        <dbReference type="EC" id="2.4.2.18"/>
    </reaction>
</comment>
<dbReference type="InterPro" id="IPR005940">
    <property type="entry name" value="Anthranilate_Pribosyl_Tfrase"/>
</dbReference>
<dbReference type="GO" id="GO:0000162">
    <property type="term" value="P:L-tryptophan biosynthetic process"/>
    <property type="evidence" value="ECO:0007669"/>
    <property type="project" value="UniProtKB-UniRule"/>
</dbReference>
<dbReference type="Gene3D" id="3.40.1030.10">
    <property type="entry name" value="Nucleoside phosphorylase/phosphoribosyltransferase catalytic domain"/>
    <property type="match status" value="1"/>
</dbReference>
<feature type="domain" description="Glycosyl transferase family 3 N-terminal" evidence="14">
    <location>
        <begin position="3"/>
        <end position="65"/>
    </location>
</feature>
<feature type="binding site" evidence="12">
    <location>
        <position position="94"/>
    </location>
    <ligand>
        <name>anthranilate</name>
        <dbReference type="ChEBI" id="CHEBI:16567"/>
        <label>1</label>
    </ligand>
</feature>
<feature type="binding site" evidence="12">
    <location>
        <begin position="122"/>
        <end position="130"/>
    </location>
    <ligand>
        <name>5-phospho-alpha-D-ribose 1-diphosphate</name>
        <dbReference type="ChEBI" id="CHEBI:58017"/>
    </ligand>
</feature>
<dbReference type="Pfam" id="PF00591">
    <property type="entry name" value="Glycos_transf_3"/>
    <property type="match status" value="1"/>
</dbReference>
<dbReference type="InterPro" id="IPR017459">
    <property type="entry name" value="Glycosyl_Trfase_fam3_N_dom"/>
</dbReference>
<evidence type="ECO:0000256" key="4">
    <source>
        <dbReference type="ARBA" id="ARBA00022676"/>
    </source>
</evidence>
<keyword evidence="6 12" id="KW-0479">Metal-binding</keyword>
<feature type="domain" description="Glycosyl transferase family 3" evidence="13">
    <location>
        <begin position="87"/>
        <end position="338"/>
    </location>
</feature>
<name>A0A831U6I3_GEOME</name>
<comment type="subunit">
    <text evidence="2 12">Homodimer.</text>
</comment>
<dbReference type="HAMAP" id="MF_00211">
    <property type="entry name" value="TrpD"/>
    <property type="match status" value="1"/>
</dbReference>
<dbReference type="EC" id="2.4.2.18" evidence="12"/>
<feature type="binding site" evidence="12">
    <location>
        <position position="106"/>
    </location>
    <ligand>
        <name>Mg(2+)</name>
        <dbReference type="ChEBI" id="CHEBI:18420"/>
        <label>1</label>
    </ligand>
</feature>
<comment type="similarity">
    <text evidence="11">In the C-terminal section; belongs to the anthranilate phosphoribosyltransferase family.</text>
</comment>
<evidence type="ECO:0000256" key="10">
    <source>
        <dbReference type="ARBA" id="ARBA00052328"/>
    </source>
</evidence>
<evidence type="ECO:0000256" key="9">
    <source>
        <dbReference type="ARBA" id="ARBA00023141"/>
    </source>
</evidence>
<feature type="binding site" evidence="12">
    <location>
        <position position="94"/>
    </location>
    <ligand>
        <name>5-phospho-alpha-D-ribose 1-diphosphate</name>
        <dbReference type="ChEBI" id="CHEBI:58017"/>
    </ligand>
</feature>
<reference evidence="15" key="1">
    <citation type="journal article" date="2020" name="mSystems">
        <title>Genome- and Community-Level Interaction Insights into Carbon Utilization and Element Cycling Functions of Hydrothermarchaeota in Hydrothermal Sediment.</title>
        <authorList>
            <person name="Zhou Z."/>
            <person name="Liu Y."/>
            <person name="Xu W."/>
            <person name="Pan J."/>
            <person name="Luo Z.H."/>
            <person name="Li M."/>
        </authorList>
    </citation>
    <scope>NUCLEOTIDE SEQUENCE [LARGE SCALE GENOMIC DNA]</scope>
    <source>
        <strain evidence="15">SpSt-349</strain>
    </source>
</reference>
<comment type="caution">
    <text evidence="15">The sequence shown here is derived from an EMBL/GenBank/DDBJ whole genome shotgun (WGS) entry which is preliminary data.</text>
</comment>